<keyword evidence="3" id="KW-0732">Signal</keyword>
<dbReference type="InterPro" id="IPR006052">
    <property type="entry name" value="TNF_dom"/>
</dbReference>
<evidence type="ECO:0000256" key="5">
    <source>
        <dbReference type="ARBA" id="ARBA00023157"/>
    </source>
</evidence>
<sequence>MSSVNESKRWDSLKFVWFSLVVFVVANGIVYVHLLVNNVDLSARLGDVERELRLTGHMSEDGRVVEGNIDSIDNQAPIRVQKRSYRTEPREERSVIDAPVLTIHARLVDGKSSNEGRLEVRSESGEWGTICNDRWDIRDADVVCRQLGYRGAVPGTERRFFGEGRGKIWLDDVICAGTESNLGDCNLPLGWGNHNCMHDEDVGVVCAGVNECATNHCRNNAACVGSGEGYRCLCTTGFHGKHCEHGTHRHHGAYSGQISLLSVHIPARTEGIFTQWQWDNIPVPGFGFEGGQLEILEPGKYFVYSQVEFAGDEKDAGSKYSVRVGDTPYLSCMLPVEGVPPRYTCNTGGVLNLKTGDKVYIYVETSHTCNIGTDADRTYFGAIKLSAGEDNN</sequence>
<dbReference type="InterPro" id="IPR000742">
    <property type="entry name" value="EGF"/>
</dbReference>
<comment type="subunit">
    <text evidence="9">Interacts with LGALS1 and laminin.</text>
</comment>
<dbReference type="SMART" id="SM00179">
    <property type="entry name" value="EGF_CA"/>
    <property type="match status" value="1"/>
</dbReference>
<evidence type="ECO:0000256" key="10">
    <source>
        <dbReference type="ARBA" id="ARBA00069168"/>
    </source>
</evidence>
<proteinExistence type="inferred from homology"/>
<dbReference type="PROSITE" id="PS50049">
    <property type="entry name" value="THD_2"/>
    <property type="match status" value="1"/>
</dbReference>
<reference evidence="17" key="1">
    <citation type="journal article" date="2008" name="Nature">
        <title>The amphioxus genome and the evolution of the chordate karyotype.</title>
        <authorList>
            <consortium name="US DOE Joint Genome Institute (JGI-PGF)"/>
            <person name="Putnam N.H."/>
            <person name="Butts T."/>
            <person name="Ferrier D.E.K."/>
            <person name="Furlong R.F."/>
            <person name="Hellsten U."/>
            <person name="Kawashima T."/>
            <person name="Robinson-Rechavi M."/>
            <person name="Shoguchi E."/>
            <person name="Terry A."/>
            <person name="Yu J.-K."/>
            <person name="Benito-Gutierrez E.L."/>
            <person name="Dubchak I."/>
            <person name="Garcia-Fernandez J."/>
            <person name="Gibson-Brown J.J."/>
            <person name="Grigoriev I.V."/>
            <person name="Horton A.C."/>
            <person name="de Jong P.J."/>
            <person name="Jurka J."/>
            <person name="Kapitonov V.V."/>
            <person name="Kohara Y."/>
            <person name="Kuroki Y."/>
            <person name="Lindquist E."/>
            <person name="Lucas S."/>
            <person name="Osoegawa K."/>
            <person name="Pennacchio L.A."/>
            <person name="Salamov A.A."/>
            <person name="Satou Y."/>
            <person name="Sauka-Spengler T."/>
            <person name="Schmutz J."/>
            <person name="Shin-I T."/>
            <person name="Toyoda A."/>
            <person name="Bronner-Fraser M."/>
            <person name="Fujiyama A."/>
            <person name="Holland L.Z."/>
            <person name="Holland P.W.H."/>
            <person name="Satoh N."/>
            <person name="Rokhsar D.S."/>
        </authorList>
    </citation>
    <scope>NUCLEOTIDE SEQUENCE [LARGE SCALE GENOMIC DNA]</scope>
    <source>
        <strain evidence="17">S238N-H82</strain>
        <tissue evidence="17">Testes</tissue>
    </source>
</reference>
<evidence type="ECO:0000256" key="11">
    <source>
        <dbReference type="PROSITE-ProRule" id="PRU00076"/>
    </source>
</evidence>
<feature type="disulfide bond" evidence="12">
    <location>
        <begin position="175"/>
        <end position="185"/>
    </location>
</feature>
<dbReference type="InterPro" id="IPR001190">
    <property type="entry name" value="SRCR"/>
</dbReference>
<dbReference type="GO" id="GO:0005164">
    <property type="term" value="F:tumor necrosis factor receptor binding"/>
    <property type="evidence" value="ECO:0007669"/>
    <property type="project" value="InterPro"/>
</dbReference>
<feature type="domain" description="EGF-like" evidence="14">
    <location>
        <begin position="208"/>
        <end position="244"/>
    </location>
</feature>
<dbReference type="InterPro" id="IPR036772">
    <property type="entry name" value="SRCR-like_dom_sf"/>
</dbReference>
<dbReference type="Gene3D" id="3.10.250.10">
    <property type="entry name" value="SRCR-like domain"/>
    <property type="match status" value="1"/>
</dbReference>
<keyword evidence="2 11" id="KW-0245">EGF-like domain</keyword>
<dbReference type="PRINTS" id="PR00258">
    <property type="entry name" value="SPERACTRCPTR"/>
</dbReference>
<dbReference type="Pfam" id="PF00530">
    <property type="entry name" value="SRCR"/>
    <property type="match status" value="1"/>
</dbReference>
<feature type="transmembrane region" description="Helical" evidence="13">
    <location>
        <begin position="15"/>
        <end position="36"/>
    </location>
</feature>
<comment type="similarity">
    <text evidence="1">Belongs to the tumor necrosis factor family.</text>
</comment>
<keyword evidence="4" id="KW-0677">Repeat</keyword>
<dbReference type="SMART" id="SM00202">
    <property type="entry name" value="SR"/>
    <property type="match status" value="1"/>
</dbReference>
<dbReference type="SMART" id="SM00181">
    <property type="entry name" value="EGF"/>
    <property type="match status" value="1"/>
</dbReference>
<feature type="disulfide bond" evidence="11">
    <location>
        <begin position="234"/>
        <end position="243"/>
    </location>
</feature>
<evidence type="ECO:0000256" key="13">
    <source>
        <dbReference type="SAM" id="Phobius"/>
    </source>
</evidence>
<dbReference type="PROSITE" id="PS01186">
    <property type="entry name" value="EGF_2"/>
    <property type="match status" value="1"/>
</dbReference>
<dbReference type="FunFam" id="3.10.250.10:FF:000007">
    <property type="entry name" value="Soluble scavenger receptor cysteine-rich domain-containing protein SSC5D"/>
    <property type="match status" value="1"/>
</dbReference>
<comment type="function">
    <text evidence="8">Binds to extracellular matrix proteins. Binds to pathogen-associated molecular patterns (PAMPs) present on the cell walls of Gram-positive and Gram-negative bacteria and fungi, behaving as a pattern recognition receptor (PRR). Induces bacterial and fungal aggregation and subsequent inhibition of PAMP-induced cytokine release. Does not possess intrinsic bactericidal activity. May play a role in the innate defense and homeostasis of certain epithelial surfaces.</text>
</comment>
<dbReference type="GO" id="GO:0016020">
    <property type="term" value="C:membrane"/>
    <property type="evidence" value="ECO:0007669"/>
    <property type="project" value="InterPro"/>
</dbReference>
<evidence type="ECO:0000256" key="2">
    <source>
        <dbReference type="ARBA" id="ARBA00022536"/>
    </source>
</evidence>
<evidence type="ECO:0000256" key="7">
    <source>
        <dbReference type="ARBA" id="ARBA00023180"/>
    </source>
</evidence>
<dbReference type="FunFam" id="2.10.25.10:FF:000066">
    <property type="entry name" value="FAT atypical cadherin 4"/>
    <property type="match status" value="1"/>
</dbReference>
<dbReference type="SUPFAM" id="SSF57196">
    <property type="entry name" value="EGF/Laminin"/>
    <property type="match status" value="1"/>
</dbReference>
<evidence type="ECO:0000256" key="6">
    <source>
        <dbReference type="ARBA" id="ARBA00023170"/>
    </source>
</evidence>
<comment type="caution">
    <text evidence="12">Lacks conserved residue(s) required for the propagation of feature annotation.</text>
</comment>
<dbReference type="SUPFAM" id="SSF56487">
    <property type="entry name" value="SRCR-like"/>
    <property type="match status" value="1"/>
</dbReference>
<dbReference type="GO" id="GO:0005509">
    <property type="term" value="F:calcium ion binding"/>
    <property type="evidence" value="ECO:0007669"/>
    <property type="project" value="InterPro"/>
</dbReference>
<evidence type="ECO:0000259" key="16">
    <source>
        <dbReference type="PROSITE" id="PS50287"/>
    </source>
</evidence>
<protein>
    <recommendedName>
        <fullName evidence="10">Soluble scavenger receptor cysteine-rich domain-containing protein SSC5D</fullName>
    </recommendedName>
</protein>
<feature type="domain" description="THD" evidence="15">
    <location>
        <begin position="261"/>
        <end position="385"/>
    </location>
</feature>
<dbReference type="EMBL" id="GG666565">
    <property type="protein sequence ID" value="EEN54571.1"/>
    <property type="molecule type" value="Genomic_DNA"/>
</dbReference>
<dbReference type="GO" id="GO:0006955">
    <property type="term" value="P:immune response"/>
    <property type="evidence" value="ECO:0007669"/>
    <property type="project" value="InterPro"/>
</dbReference>
<organism>
    <name type="scientific">Branchiostoma floridae</name>
    <name type="common">Florida lancelet</name>
    <name type="synonym">Amphioxus</name>
    <dbReference type="NCBI Taxonomy" id="7739"/>
    <lineage>
        <taxon>Eukaryota</taxon>
        <taxon>Metazoa</taxon>
        <taxon>Chordata</taxon>
        <taxon>Cephalochordata</taxon>
        <taxon>Leptocardii</taxon>
        <taxon>Amphioxiformes</taxon>
        <taxon>Branchiostomatidae</taxon>
        <taxon>Branchiostoma</taxon>
    </lineage>
</organism>
<dbReference type="PANTHER" id="PTHR19331">
    <property type="entry name" value="SCAVENGER RECEPTOR DOMAIN-CONTAINING"/>
    <property type="match status" value="1"/>
</dbReference>
<evidence type="ECO:0000259" key="14">
    <source>
        <dbReference type="PROSITE" id="PS50026"/>
    </source>
</evidence>
<keyword evidence="7" id="KW-0325">Glycoprotein</keyword>
<evidence type="ECO:0000256" key="3">
    <source>
        <dbReference type="ARBA" id="ARBA00022729"/>
    </source>
</evidence>
<evidence type="ECO:0000256" key="8">
    <source>
        <dbReference type="ARBA" id="ARBA00058074"/>
    </source>
</evidence>
<dbReference type="Pfam" id="PF00229">
    <property type="entry name" value="TNF"/>
    <property type="match status" value="1"/>
</dbReference>
<dbReference type="Gene3D" id="2.10.25.10">
    <property type="entry name" value="Laminin"/>
    <property type="match status" value="1"/>
</dbReference>
<evidence type="ECO:0000256" key="1">
    <source>
        <dbReference type="ARBA" id="ARBA00008670"/>
    </source>
</evidence>
<keyword evidence="6" id="KW-0675">Receptor</keyword>
<feature type="domain" description="SRCR" evidence="16">
    <location>
        <begin position="105"/>
        <end position="207"/>
    </location>
</feature>
<name>C3YZ63_BRAFL</name>
<dbReference type="Gene3D" id="2.60.120.40">
    <property type="match status" value="1"/>
</dbReference>
<evidence type="ECO:0000313" key="17">
    <source>
        <dbReference type="EMBL" id="EEN54571.1"/>
    </source>
</evidence>
<evidence type="ECO:0000256" key="12">
    <source>
        <dbReference type="PROSITE-ProRule" id="PRU00196"/>
    </source>
</evidence>
<keyword evidence="5 12" id="KW-1015">Disulfide bond</keyword>
<dbReference type="CDD" id="cd00054">
    <property type="entry name" value="EGF_CA"/>
    <property type="match status" value="1"/>
</dbReference>
<accession>C3YZ63</accession>
<evidence type="ECO:0000256" key="4">
    <source>
        <dbReference type="ARBA" id="ARBA00022737"/>
    </source>
</evidence>
<gene>
    <name evidence="17" type="ORF">BRAFLDRAFT_66950</name>
</gene>
<dbReference type="PROSITE" id="PS00022">
    <property type="entry name" value="EGF_1"/>
    <property type="match status" value="1"/>
</dbReference>
<dbReference type="PROSITE" id="PS50287">
    <property type="entry name" value="SRCR_2"/>
    <property type="match status" value="1"/>
</dbReference>
<keyword evidence="13" id="KW-1133">Transmembrane helix</keyword>
<evidence type="ECO:0000256" key="9">
    <source>
        <dbReference type="ARBA" id="ARBA00064153"/>
    </source>
</evidence>
<dbReference type="InterPro" id="IPR001881">
    <property type="entry name" value="EGF-like_Ca-bd_dom"/>
</dbReference>
<keyword evidence="13" id="KW-0812">Transmembrane</keyword>
<dbReference type="SUPFAM" id="SSF49842">
    <property type="entry name" value="TNF-like"/>
    <property type="match status" value="1"/>
</dbReference>
<dbReference type="InParanoid" id="C3YZ63"/>
<dbReference type="AlphaFoldDB" id="C3YZ63"/>
<evidence type="ECO:0000259" key="15">
    <source>
        <dbReference type="PROSITE" id="PS50049"/>
    </source>
</evidence>
<keyword evidence="13" id="KW-0472">Membrane</keyword>
<dbReference type="PANTHER" id="PTHR19331:SF465">
    <property type="entry name" value="EGG PEPTIDE SPERACT RECEPTOR"/>
    <property type="match status" value="1"/>
</dbReference>
<dbReference type="InterPro" id="IPR008983">
    <property type="entry name" value="Tumour_necrosis_fac-like_dom"/>
</dbReference>
<dbReference type="PROSITE" id="PS50026">
    <property type="entry name" value="EGF_3"/>
    <property type="match status" value="1"/>
</dbReference>